<gene>
    <name evidence="1" type="ORF">XD72_2056</name>
</gene>
<dbReference type="EMBL" id="LGFT01000064">
    <property type="protein sequence ID" value="KUK43563.1"/>
    <property type="molecule type" value="Genomic_DNA"/>
</dbReference>
<organism evidence="1 2">
    <name type="scientific">Methanothrix harundinacea</name>
    <dbReference type="NCBI Taxonomy" id="301375"/>
    <lineage>
        <taxon>Archaea</taxon>
        <taxon>Methanobacteriati</taxon>
        <taxon>Methanobacteriota</taxon>
        <taxon>Stenosarchaea group</taxon>
        <taxon>Methanomicrobia</taxon>
        <taxon>Methanotrichales</taxon>
        <taxon>Methanotrichaceae</taxon>
        <taxon>Methanothrix</taxon>
    </lineage>
</organism>
<accession>A0A101FSD4</accession>
<dbReference type="PATRIC" id="fig|301375.7.peg.269"/>
<evidence type="ECO:0000313" key="1">
    <source>
        <dbReference type="EMBL" id="KUK43563.1"/>
    </source>
</evidence>
<dbReference type="Proteomes" id="UP000057043">
    <property type="component" value="Unassembled WGS sequence"/>
</dbReference>
<evidence type="ECO:0008006" key="3">
    <source>
        <dbReference type="Google" id="ProtNLM"/>
    </source>
</evidence>
<comment type="caution">
    <text evidence="1">The sequence shown here is derived from an EMBL/GenBank/DDBJ whole genome shotgun (WGS) entry which is preliminary data.</text>
</comment>
<sequence>MVGEKKAVYLPADLYHEVDERAKATDFGSVEEYVTFVLEEVLKDEEEETVFSEEEEEEVKKRLRALGYLD</sequence>
<protein>
    <recommendedName>
        <fullName evidence="3">CopG family transcriptional regulator</fullName>
    </recommendedName>
</protein>
<proteinExistence type="predicted"/>
<reference evidence="1 2" key="1">
    <citation type="journal article" date="2015" name="MBio">
        <title>Genome-Resolved Metagenomic Analysis Reveals Roles for Candidate Phyla and Other Microbial Community Members in Biogeochemical Transformations in Oil Reservoirs.</title>
        <authorList>
            <person name="Hu P."/>
            <person name="Tom L."/>
            <person name="Singh A."/>
            <person name="Thomas B.C."/>
            <person name="Baker B.J."/>
            <person name="Piceno Y.M."/>
            <person name="Andersen G.L."/>
            <person name="Banfield J.F."/>
        </authorList>
    </citation>
    <scope>NUCLEOTIDE SEQUENCE [LARGE SCALE GENOMIC DNA]</scope>
    <source>
        <strain evidence="1">57_489</strain>
    </source>
</reference>
<name>A0A101FSD4_9EURY</name>
<evidence type="ECO:0000313" key="2">
    <source>
        <dbReference type="Proteomes" id="UP000057043"/>
    </source>
</evidence>
<dbReference type="AlphaFoldDB" id="A0A101FSD4"/>